<keyword evidence="5" id="KW-0411">Iron-sulfur</keyword>
<keyword evidence="8" id="KW-0808">Transferase</keyword>
<dbReference type="EMBL" id="VSSQ01026002">
    <property type="protein sequence ID" value="MPM74495.1"/>
    <property type="molecule type" value="Genomic_DNA"/>
</dbReference>
<keyword evidence="2" id="KW-0949">S-adenosyl-L-methionine</keyword>
<dbReference type="Gene3D" id="3.80.30.20">
    <property type="entry name" value="tm_1862 like domain"/>
    <property type="match status" value="1"/>
</dbReference>
<keyword evidence="3" id="KW-0479">Metal-binding</keyword>
<evidence type="ECO:0000256" key="1">
    <source>
        <dbReference type="ARBA" id="ARBA00022485"/>
    </source>
</evidence>
<dbReference type="SUPFAM" id="SSF102114">
    <property type="entry name" value="Radical SAM enzymes"/>
    <property type="match status" value="1"/>
</dbReference>
<evidence type="ECO:0000256" key="2">
    <source>
        <dbReference type="ARBA" id="ARBA00022691"/>
    </source>
</evidence>
<protein>
    <submittedName>
        <fullName evidence="8">tRNA-2-methylthio-N(6)-dimethylallyladenosine synthase</fullName>
        <ecNumber evidence="8">2.8.4.3</ecNumber>
    </submittedName>
</protein>
<evidence type="ECO:0000259" key="6">
    <source>
        <dbReference type="PROSITE" id="PS50926"/>
    </source>
</evidence>
<evidence type="ECO:0000256" key="4">
    <source>
        <dbReference type="ARBA" id="ARBA00023004"/>
    </source>
</evidence>
<dbReference type="GO" id="GO:0005829">
    <property type="term" value="C:cytosol"/>
    <property type="evidence" value="ECO:0007669"/>
    <property type="project" value="TreeGrafter"/>
</dbReference>
<organism evidence="8">
    <name type="scientific">bioreactor metagenome</name>
    <dbReference type="NCBI Taxonomy" id="1076179"/>
    <lineage>
        <taxon>unclassified sequences</taxon>
        <taxon>metagenomes</taxon>
        <taxon>ecological metagenomes</taxon>
    </lineage>
</organism>
<accession>A0A645CC38</accession>
<dbReference type="GO" id="GO:0035597">
    <property type="term" value="F:tRNA-2-methylthio-N(6)-dimethylallyladenosine(37) synthase activity"/>
    <property type="evidence" value="ECO:0007669"/>
    <property type="project" value="UniProtKB-EC"/>
</dbReference>
<evidence type="ECO:0000259" key="7">
    <source>
        <dbReference type="PROSITE" id="PS51918"/>
    </source>
</evidence>
<dbReference type="InterPro" id="IPR002792">
    <property type="entry name" value="TRAM_dom"/>
</dbReference>
<keyword evidence="1" id="KW-0004">4Fe-4S</keyword>
<dbReference type="SMART" id="SM00729">
    <property type="entry name" value="Elp3"/>
    <property type="match status" value="1"/>
</dbReference>
<proteinExistence type="predicted"/>
<dbReference type="InterPro" id="IPR007197">
    <property type="entry name" value="rSAM"/>
</dbReference>
<dbReference type="PROSITE" id="PS50926">
    <property type="entry name" value="TRAM"/>
    <property type="match status" value="1"/>
</dbReference>
<dbReference type="InterPro" id="IPR006638">
    <property type="entry name" value="Elp3/MiaA/NifB-like_rSAM"/>
</dbReference>
<dbReference type="PANTHER" id="PTHR43020:SF2">
    <property type="entry name" value="MITOCHONDRIAL TRNA METHYLTHIOTRANSFERASE CDK5RAP1"/>
    <property type="match status" value="1"/>
</dbReference>
<dbReference type="AlphaFoldDB" id="A0A645CC38"/>
<gene>
    <name evidence="8" type="primary">miaB_40</name>
    <name evidence="8" type="ORF">SDC9_121483</name>
</gene>
<name>A0A645CC38_9ZZZZ</name>
<dbReference type="Pfam" id="PF04055">
    <property type="entry name" value="Radical_SAM"/>
    <property type="match status" value="1"/>
</dbReference>
<sequence length="207" mass="23284">MTSHPRDMSEEVVKVVAESKNICENFHIPAQSGSNRILKAMNRGYTREKYLSLVDSIKKYCPEAAITTDIIVGFPGETEEDFQDTLSLMQEVQFDAAYTYIYSKRSGTPAAGFENQIQLAVKKERLNRLMEVQNENSLAKNKLLIGKKVEVLVEGPSHSNNEIWAGRTRTNKLVLWPIMGKQYSIGQAVNIEIVSAQTWLLKGKAES</sequence>
<evidence type="ECO:0000256" key="5">
    <source>
        <dbReference type="ARBA" id="ARBA00023014"/>
    </source>
</evidence>
<dbReference type="InterPro" id="IPR058240">
    <property type="entry name" value="rSAM_sf"/>
</dbReference>
<dbReference type="EC" id="2.8.4.3" evidence="8"/>
<reference evidence="8" key="1">
    <citation type="submission" date="2019-08" db="EMBL/GenBank/DDBJ databases">
        <authorList>
            <person name="Kucharzyk K."/>
            <person name="Murdoch R.W."/>
            <person name="Higgins S."/>
            <person name="Loffler F."/>
        </authorList>
    </citation>
    <scope>NUCLEOTIDE SEQUENCE</scope>
</reference>
<keyword evidence="4" id="KW-0408">Iron</keyword>
<dbReference type="GO" id="GO:0046872">
    <property type="term" value="F:metal ion binding"/>
    <property type="evidence" value="ECO:0007669"/>
    <property type="project" value="UniProtKB-KW"/>
</dbReference>
<dbReference type="PROSITE" id="PS51918">
    <property type="entry name" value="RADICAL_SAM"/>
    <property type="match status" value="1"/>
</dbReference>
<evidence type="ECO:0000313" key="8">
    <source>
        <dbReference type="EMBL" id="MPM74495.1"/>
    </source>
</evidence>
<evidence type="ECO:0000256" key="3">
    <source>
        <dbReference type="ARBA" id="ARBA00022723"/>
    </source>
</evidence>
<dbReference type="PANTHER" id="PTHR43020">
    <property type="entry name" value="CDK5 REGULATORY SUBUNIT-ASSOCIATED PROTEIN 1"/>
    <property type="match status" value="1"/>
</dbReference>
<dbReference type="InterPro" id="IPR023404">
    <property type="entry name" value="rSAM_horseshoe"/>
</dbReference>
<feature type="domain" description="TRAM" evidence="6">
    <location>
        <begin position="142"/>
        <end position="207"/>
    </location>
</feature>
<dbReference type="GO" id="GO:0051539">
    <property type="term" value="F:4 iron, 4 sulfur cluster binding"/>
    <property type="evidence" value="ECO:0007669"/>
    <property type="project" value="UniProtKB-KW"/>
</dbReference>
<feature type="domain" description="Radical SAM core" evidence="7">
    <location>
        <begin position="1"/>
        <end position="139"/>
    </location>
</feature>
<comment type="caution">
    <text evidence="8">The sequence shown here is derived from an EMBL/GenBank/DDBJ whole genome shotgun (WGS) entry which is preliminary data.</text>
</comment>
<dbReference type="Pfam" id="PF01938">
    <property type="entry name" value="TRAM"/>
    <property type="match status" value="1"/>
</dbReference>